<proteinExistence type="predicted"/>
<keyword evidence="2" id="KW-0732">Signal</keyword>
<name>A0A1F6CW71_9BACT</name>
<reference evidence="3 4" key="1">
    <citation type="journal article" date="2016" name="Nat. Commun.">
        <title>Thousands of microbial genomes shed light on interconnected biogeochemical processes in an aquifer system.</title>
        <authorList>
            <person name="Anantharaman K."/>
            <person name="Brown C.T."/>
            <person name="Hug L.A."/>
            <person name="Sharon I."/>
            <person name="Castelle C.J."/>
            <person name="Probst A.J."/>
            <person name="Thomas B.C."/>
            <person name="Singh A."/>
            <person name="Wilkins M.J."/>
            <person name="Karaoz U."/>
            <person name="Brodie E.L."/>
            <person name="Williams K.H."/>
            <person name="Hubbard S.S."/>
            <person name="Banfield J.F."/>
        </authorList>
    </citation>
    <scope>NUCLEOTIDE SEQUENCE [LARGE SCALE GENOMIC DNA]</scope>
</reference>
<organism evidence="3 4">
    <name type="scientific">Candidatus Kaiserbacteria bacterium RIFCSPHIGHO2_01_FULL_53_29</name>
    <dbReference type="NCBI Taxonomy" id="1798480"/>
    <lineage>
        <taxon>Bacteria</taxon>
        <taxon>Candidatus Kaiseribacteriota</taxon>
    </lineage>
</organism>
<dbReference type="AlphaFoldDB" id="A0A1F6CW71"/>
<gene>
    <name evidence="3" type="ORF">A2851_01740</name>
</gene>
<feature type="signal peptide" evidence="2">
    <location>
        <begin position="1"/>
        <end position="26"/>
    </location>
</feature>
<comment type="caution">
    <text evidence="3">The sequence shown here is derived from an EMBL/GenBank/DDBJ whole genome shotgun (WGS) entry which is preliminary data.</text>
</comment>
<feature type="chain" id="PRO_5009523584" evidence="2">
    <location>
        <begin position="27"/>
        <end position="265"/>
    </location>
</feature>
<accession>A0A1F6CW71</accession>
<evidence type="ECO:0000313" key="4">
    <source>
        <dbReference type="Proteomes" id="UP000176863"/>
    </source>
</evidence>
<dbReference type="EMBL" id="MFKT01000014">
    <property type="protein sequence ID" value="OGG53291.1"/>
    <property type="molecule type" value="Genomic_DNA"/>
</dbReference>
<evidence type="ECO:0000256" key="2">
    <source>
        <dbReference type="SAM" id="SignalP"/>
    </source>
</evidence>
<evidence type="ECO:0000313" key="3">
    <source>
        <dbReference type="EMBL" id="OGG53291.1"/>
    </source>
</evidence>
<protein>
    <submittedName>
        <fullName evidence="3">Uncharacterized protein</fullName>
    </submittedName>
</protein>
<dbReference type="Proteomes" id="UP000176863">
    <property type="component" value="Unassembled WGS sequence"/>
</dbReference>
<sequence length="265" mass="26499">MNIIRNSIAAVTAVVLSLGFALPAAAQGAYGTVDSATQGTVNVDSSNSTNANVGVDVGVGVGGSADSNSGSAQTQGETNASGAADVSATGDVSVDVTPLIITRADVDSNAVEATSASASSVKTQAELSGFVAAQVKGDNNISAVEAASDSVAVTYKQHAKLFGFIPVTLDATATVDASGNVKISYPWYAFLTVTNHDDLQASIQSNVNAQLGVSGSVNASAQESAQLAAGEQARIVAAVQAAMQAQFDADVNARVNKVDGMTLKQ</sequence>
<evidence type="ECO:0000256" key="1">
    <source>
        <dbReference type="SAM" id="MobiDB-lite"/>
    </source>
</evidence>
<feature type="region of interest" description="Disordered" evidence="1">
    <location>
        <begin position="64"/>
        <end position="86"/>
    </location>
</feature>